<feature type="binding site" evidence="9">
    <location>
        <position position="332"/>
    </location>
    <ligand>
        <name>GTP</name>
        <dbReference type="ChEBI" id="CHEBI:37565"/>
    </ligand>
</feature>
<feature type="active site" description="Proton acceptor" evidence="9">
    <location>
        <position position="42"/>
    </location>
</feature>
<feature type="binding site" evidence="9">
    <location>
        <position position="330"/>
    </location>
    <ligand>
        <name>IMP</name>
        <dbReference type="ChEBI" id="CHEBI:58053"/>
    </ligand>
</feature>
<reference evidence="15 16" key="1">
    <citation type="submission" date="2024-06" db="EMBL/GenBank/DDBJ databases">
        <title>A chromosome-level genome assembly of beet webworm, Loxostege sticticalis.</title>
        <authorList>
            <person name="Zhang Y."/>
        </authorList>
    </citation>
    <scope>NUCLEOTIDE SEQUENCE [LARGE SCALE GENOMIC DNA]</scope>
    <source>
        <strain evidence="14">AQ026</strain>
        <strain evidence="13">AQ028</strain>
        <tissue evidence="13">Male pupae</tissue>
        <tissue evidence="14">Whole body</tissue>
    </source>
</reference>
<comment type="similarity">
    <text evidence="9 11">Belongs to the adenylosuccinate synthetase family.</text>
</comment>
<feature type="binding site" evidence="9">
    <location>
        <begin position="326"/>
        <end position="332"/>
    </location>
    <ligand>
        <name>substrate</name>
    </ligand>
</feature>
<feature type="region of interest" description="Disordered" evidence="12">
    <location>
        <begin position="149"/>
        <end position="168"/>
    </location>
</feature>
<evidence type="ECO:0000313" key="15">
    <source>
        <dbReference type="Proteomes" id="UP001549920"/>
    </source>
</evidence>
<name>A0ABD0SI02_LOXSC</name>
<comment type="caution">
    <text evidence="13">The sequence shown here is derived from an EMBL/GenBank/DDBJ whole genome shotgun (WGS) entry which is preliminary data.</text>
</comment>
<dbReference type="PROSITE" id="PS00513">
    <property type="entry name" value="ADENYLOSUCCIN_SYN_2"/>
    <property type="match status" value="1"/>
</dbReference>
<comment type="subcellular location">
    <subcellularLocation>
        <location evidence="9">Cytoplasm</location>
    </subcellularLocation>
</comment>
<keyword evidence="7 9" id="KW-0342">GTP-binding</keyword>
<sequence>MASTADSKHTELNGELTSCSCPCKKSKMENKVTVVLGAQWGDEGKGKVVDLLAVDSDIVCRCQGGNNAGHTVVVEGKEFDFHLLPSGIINQKCKSIIGNGVVIHLPGLFEELKKNELKGMQNWQERLIISDRAHLVLDLHQQMDGLQEAEKGKNSLGTTKKGIGPTYSSKASRNGIRIGDLMGDFSLFEDKFRTLAETCKRMFPSLEVDVESELSRYREYADKIRPMVRDTVSFLHKEIQSGRRVLVEGANAAMLDIDFGTYPYVTSSNCSIGGVCTGLGLPPKVIGDVLGVVKAYTTRVGDGPFPTELHDETGQLLQTRGHEVGVTTKRVRRCGWLDLVVVRYTAMVNGYTSICLTKLDILDTLKEIKIGVGYKLNGKMIDYFPSSMTELSNVEVEYITLPGWACSIEDVRQMDKLPEQARAYVKAIENFLQVPVKYIGVGPGRDSIISAE</sequence>
<feature type="binding site" evidence="9">
    <location>
        <begin position="358"/>
        <end position="360"/>
    </location>
    <ligand>
        <name>GTP</name>
        <dbReference type="ChEBI" id="CHEBI:37565"/>
    </ligand>
</feature>
<evidence type="ECO:0000256" key="11">
    <source>
        <dbReference type="RuleBase" id="RU000520"/>
    </source>
</evidence>
<dbReference type="EMBL" id="JBEUOH010000020">
    <property type="protein sequence ID" value="KAL0868969.1"/>
    <property type="molecule type" value="Genomic_DNA"/>
</dbReference>
<dbReference type="Pfam" id="PF00709">
    <property type="entry name" value="Adenylsucc_synt"/>
    <property type="match status" value="1"/>
</dbReference>
<dbReference type="CDD" id="cd03108">
    <property type="entry name" value="AdSS"/>
    <property type="match status" value="1"/>
</dbReference>
<evidence type="ECO:0000256" key="12">
    <source>
        <dbReference type="SAM" id="MobiDB-lite"/>
    </source>
</evidence>
<feature type="binding site" evidence="9">
    <location>
        <position position="173"/>
    </location>
    <ligand>
        <name>IMP</name>
        <dbReference type="ChEBI" id="CHEBI:58053"/>
        <note>ligand shared between dimeric partners</note>
    </ligand>
</feature>
<accession>A0ABD0SI02</accession>
<keyword evidence="15" id="KW-1185">Reference proteome</keyword>
<comment type="subunit">
    <text evidence="1 9">Homodimer.</text>
</comment>
<comment type="function">
    <text evidence="9">Plays an important role in the de novo pathway and in the salvage pathway of purine nucleotide biosynthesis. Catalyzes the first commited step in the biosynthesis of AMP from IMP.</text>
</comment>
<keyword evidence="4 9" id="KW-0547">Nucleotide-binding</keyword>
<feature type="active site" evidence="10">
    <location>
        <position position="170"/>
    </location>
</feature>
<evidence type="ECO:0000256" key="10">
    <source>
        <dbReference type="PROSITE-ProRule" id="PRU10134"/>
    </source>
</evidence>
<keyword evidence="6 9" id="KW-0460">Magnesium</keyword>
<dbReference type="InterPro" id="IPR042111">
    <property type="entry name" value="Adenylosuccinate_synth_dom3"/>
</dbReference>
<comment type="cofactor">
    <cofactor evidence="9">
        <name>Mg(2+)</name>
        <dbReference type="ChEBI" id="CHEBI:18420"/>
    </cofactor>
    <text evidence="9">Binds 1 Mg(2+) ion per subunit.</text>
</comment>
<dbReference type="GO" id="GO:0005737">
    <property type="term" value="C:cytoplasm"/>
    <property type="evidence" value="ECO:0007669"/>
    <property type="project" value="UniProtKB-SubCell"/>
</dbReference>
<dbReference type="HAMAP" id="MF_00011">
    <property type="entry name" value="Adenylosucc_synth"/>
    <property type="match status" value="1"/>
</dbReference>
<evidence type="ECO:0000256" key="5">
    <source>
        <dbReference type="ARBA" id="ARBA00022755"/>
    </source>
</evidence>
<dbReference type="InterPro" id="IPR042109">
    <property type="entry name" value="Adenylosuccinate_synth_dom1"/>
</dbReference>
<evidence type="ECO:0000256" key="6">
    <source>
        <dbReference type="ARBA" id="ARBA00022842"/>
    </source>
</evidence>
<comment type="pathway">
    <text evidence="9 11">Purine metabolism; AMP biosynthesis via de novo pathway; AMP from IMP: step 1/2.</text>
</comment>
<evidence type="ECO:0000256" key="7">
    <source>
        <dbReference type="ARBA" id="ARBA00023134"/>
    </source>
</evidence>
<evidence type="ECO:0000256" key="2">
    <source>
        <dbReference type="ARBA" id="ARBA00022598"/>
    </source>
</evidence>
<dbReference type="GO" id="GO:0000287">
    <property type="term" value="F:magnesium ion binding"/>
    <property type="evidence" value="ECO:0007669"/>
    <property type="project" value="UniProtKB-UniRule"/>
</dbReference>
<dbReference type="EC" id="6.3.4.4" evidence="9 11"/>
<evidence type="ECO:0000313" key="16">
    <source>
        <dbReference type="Proteomes" id="UP001549921"/>
    </source>
</evidence>
<dbReference type="InterPro" id="IPR018220">
    <property type="entry name" value="Adenylosuccin_syn_GTP-bd"/>
</dbReference>
<dbReference type="PANTHER" id="PTHR11846:SF0">
    <property type="entry name" value="ADENYLOSUCCINATE SYNTHETASE"/>
    <property type="match status" value="1"/>
</dbReference>
<dbReference type="SUPFAM" id="SSF52540">
    <property type="entry name" value="P-loop containing nucleoside triphosphate hydrolases"/>
    <property type="match status" value="1"/>
</dbReference>
<dbReference type="InterPro" id="IPR001114">
    <property type="entry name" value="Adenylosuccinate_synthetase"/>
</dbReference>
<evidence type="ECO:0000256" key="4">
    <source>
        <dbReference type="ARBA" id="ARBA00022741"/>
    </source>
</evidence>
<feature type="binding site" evidence="9">
    <location>
        <begin position="67"/>
        <end position="70"/>
    </location>
    <ligand>
        <name>IMP</name>
        <dbReference type="ChEBI" id="CHEBI:58053"/>
    </ligand>
</feature>
<dbReference type="Proteomes" id="UP001549920">
    <property type="component" value="Unassembled WGS sequence"/>
</dbReference>
<dbReference type="InterPro" id="IPR033128">
    <property type="entry name" value="Adenylosuccin_syn_Lys_AS"/>
</dbReference>
<gene>
    <name evidence="14" type="ORF">ABMA27_007296</name>
    <name evidence="13" type="ORF">ABMA28_007583</name>
</gene>
<comment type="function">
    <text evidence="11">Plays an important role in the de novo pathway of purine nucleotide biosynthesis.</text>
</comment>
<dbReference type="GO" id="GO:0044208">
    <property type="term" value="P:'de novo' AMP biosynthetic process"/>
    <property type="evidence" value="ECO:0007669"/>
    <property type="project" value="UniProtKB-UniRule"/>
</dbReference>
<dbReference type="AlphaFoldDB" id="A0ABD0SI02"/>
<evidence type="ECO:0000313" key="14">
    <source>
        <dbReference type="EMBL" id="KAL0868969.1"/>
    </source>
</evidence>
<dbReference type="NCBIfam" id="NF002223">
    <property type="entry name" value="PRK01117.1"/>
    <property type="match status" value="1"/>
</dbReference>
<feature type="binding site" evidence="9">
    <location>
        <position position="69"/>
    </location>
    <ligand>
        <name>Mg(2+)</name>
        <dbReference type="ChEBI" id="CHEBI:18420"/>
    </ligand>
</feature>
<dbReference type="Gene3D" id="3.40.440.10">
    <property type="entry name" value="Adenylosuccinate Synthetase, subunit A, domain 1"/>
    <property type="match status" value="1"/>
</dbReference>
<comment type="catalytic activity">
    <reaction evidence="8 9 11">
        <text>IMP + L-aspartate + GTP = N(6)-(1,2-dicarboxyethyl)-AMP + GDP + phosphate + 2 H(+)</text>
        <dbReference type="Rhea" id="RHEA:15753"/>
        <dbReference type="ChEBI" id="CHEBI:15378"/>
        <dbReference type="ChEBI" id="CHEBI:29991"/>
        <dbReference type="ChEBI" id="CHEBI:37565"/>
        <dbReference type="ChEBI" id="CHEBI:43474"/>
        <dbReference type="ChEBI" id="CHEBI:57567"/>
        <dbReference type="ChEBI" id="CHEBI:58053"/>
        <dbReference type="ChEBI" id="CHEBI:58189"/>
        <dbReference type="EC" id="6.3.4.4"/>
    </reaction>
</comment>
<dbReference type="Gene3D" id="1.10.300.10">
    <property type="entry name" value="Adenylosuccinate Synthetase, subunit A, domain 2"/>
    <property type="match status" value="1"/>
</dbReference>
<dbReference type="Proteomes" id="UP001549921">
    <property type="component" value="Unassembled WGS sequence"/>
</dbReference>
<protein>
    <recommendedName>
        <fullName evidence="9 11">Adenylosuccinate synthetase</fullName>
        <shortName evidence="9">AMPSase</shortName>
        <shortName evidence="9">AdSS</shortName>
        <ecNumber evidence="9 11">6.3.4.4</ecNumber>
    </recommendedName>
    <alternativeName>
        <fullName evidence="9">IMP--aspartate ligase</fullName>
    </alternativeName>
</protein>
<dbReference type="EMBL" id="JBEDNZ010000020">
    <property type="protein sequence ID" value="KAL0819480.1"/>
    <property type="molecule type" value="Genomic_DNA"/>
</dbReference>
<feature type="binding site" evidence="9">
    <location>
        <position position="42"/>
    </location>
    <ligand>
        <name>Mg(2+)</name>
        <dbReference type="ChEBI" id="CHEBI:18420"/>
    </ligand>
</feature>
<dbReference type="PANTHER" id="PTHR11846">
    <property type="entry name" value="ADENYLOSUCCINATE SYNTHETASE"/>
    <property type="match status" value="1"/>
</dbReference>
<dbReference type="FunFam" id="3.90.170.10:FF:000001">
    <property type="entry name" value="Adenylosuccinate synthetase"/>
    <property type="match status" value="1"/>
</dbReference>
<feature type="binding site" evidence="9">
    <location>
        <begin position="41"/>
        <end position="47"/>
    </location>
    <ligand>
        <name>GTP</name>
        <dbReference type="ChEBI" id="CHEBI:37565"/>
    </ligand>
</feature>
<dbReference type="GO" id="GO:0005525">
    <property type="term" value="F:GTP binding"/>
    <property type="evidence" value="ECO:0007669"/>
    <property type="project" value="UniProtKB-UniRule"/>
</dbReference>
<keyword evidence="2 9" id="KW-0436">Ligase</keyword>
<organism evidence="13 16">
    <name type="scientific">Loxostege sticticalis</name>
    <name type="common">Beet webworm moth</name>
    <dbReference type="NCBI Taxonomy" id="481309"/>
    <lineage>
        <taxon>Eukaryota</taxon>
        <taxon>Metazoa</taxon>
        <taxon>Ecdysozoa</taxon>
        <taxon>Arthropoda</taxon>
        <taxon>Hexapoda</taxon>
        <taxon>Insecta</taxon>
        <taxon>Pterygota</taxon>
        <taxon>Neoptera</taxon>
        <taxon>Endopterygota</taxon>
        <taxon>Lepidoptera</taxon>
        <taxon>Glossata</taxon>
        <taxon>Ditrysia</taxon>
        <taxon>Pyraloidea</taxon>
        <taxon>Crambidae</taxon>
        <taxon>Pyraustinae</taxon>
        <taxon>Loxostege</taxon>
    </lineage>
</organism>
<dbReference type="SMART" id="SM00788">
    <property type="entry name" value="Adenylsucc_synt"/>
    <property type="match status" value="1"/>
</dbReference>
<evidence type="ECO:0000256" key="9">
    <source>
        <dbReference type="HAMAP-Rule" id="MF_03125"/>
    </source>
</evidence>
<dbReference type="InterPro" id="IPR027417">
    <property type="entry name" value="P-loop_NTPase"/>
</dbReference>
<proteinExistence type="inferred from homology"/>
<keyword evidence="9" id="KW-0963">Cytoplasm</keyword>
<dbReference type="FunFam" id="1.10.300.10:FF:000002">
    <property type="entry name" value="Adenylosuccinate synthetase, chloroplastic"/>
    <property type="match status" value="1"/>
</dbReference>
<feature type="binding site" evidence="9">
    <location>
        <begin position="440"/>
        <end position="442"/>
    </location>
    <ligand>
        <name>GTP</name>
        <dbReference type="ChEBI" id="CHEBI:37565"/>
    </ligand>
</feature>
<dbReference type="InterPro" id="IPR042110">
    <property type="entry name" value="Adenylosuccinate_synth_dom2"/>
</dbReference>
<evidence type="ECO:0000313" key="13">
    <source>
        <dbReference type="EMBL" id="KAL0819480.1"/>
    </source>
</evidence>
<keyword evidence="5 9" id="KW-0658">Purine biosynthesis</keyword>
<evidence type="ECO:0000256" key="8">
    <source>
        <dbReference type="ARBA" id="ARBA00050432"/>
    </source>
</evidence>
<dbReference type="NCBIfam" id="TIGR00184">
    <property type="entry name" value="purA"/>
    <property type="match status" value="1"/>
</dbReference>
<evidence type="ECO:0000256" key="1">
    <source>
        <dbReference type="ARBA" id="ARBA00011738"/>
    </source>
</evidence>
<feature type="binding site" evidence="9">
    <location>
        <position position="251"/>
    </location>
    <ligand>
        <name>IMP</name>
        <dbReference type="ChEBI" id="CHEBI:58053"/>
    </ligand>
</feature>
<evidence type="ECO:0000256" key="3">
    <source>
        <dbReference type="ARBA" id="ARBA00022723"/>
    </source>
</evidence>
<keyword evidence="3 9" id="KW-0479">Metal-binding</keyword>
<dbReference type="GO" id="GO:0004019">
    <property type="term" value="F:adenylosuccinate synthase activity"/>
    <property type="evidence" value="ECO:0007669"/>
    <property type="project" value="UniProtKB-UniRule"/>
</dbReference>
<dbReference type="Gene3D" id="3.90.170.10">
    <property type="entry name" value="Adenylosuccinate Synthetase, subunit A, domain 3"/>
    <property type="match status" value="1"/>
</dbReference>
<feature type="binding site" evidence="9">
    <location>
        <position position="159"/>
    </location>
    <ligand>
        <name>IMP</name>
        <dbReference type="ChEBI" id="CHEBI:58053"/>
    </ligand>
</feature>
<feature type="binding site" evidence="9">
    <location>
        <begin position="42"/>
        <end position="45"/>
    </location>
    <ligand>
        <name>IMP</name>
        <dbReference type="ChEBI" id="CHEBI:58053"/>
    </ligand>
</feature>
<feature type="binding site" evidence="9">
    <location>
        <begin position="69"/>
        <end position="71"/>
    </location>
    <ligand>
        <name>GTP</name>
        <dbReference type="ChEBI" id="CHEBI:37565"/>
    </ligand>
</feature>
<dbReference type="PROSITE" id="PS01266">
    <property type="entry name" value="ADENYLOSUCCIN_SYN_1"/>
    <property type="match status" value="1"/>
</dbReference>
<feature type="binding site" evidence="9">
    <location>
        <position position="266"/>
    </location>
    <ligand>
        <name>IMP</name>
        <dbReference type="ChEBI" id="CHEBI:58053"/>
    </ligand>
</feature>
<feature type="active site" description="Proton donor" evidence="9">
    <location>
        <position position="70"/>
    </location>
</feature>